<evidence type="ECO:0000256" key="7">
    <source>
        <dbReference type="ARBA" id="ARBA00022832"/>
    </source>
</evidence>
<name>A0A1E1LP84_9HELO</name>
<keyword evidence="11 14" id="KW-0275">Fatty acid biosynthesis</keyword>
<feature type="transmembrane region" description="Helical" evidence="14">
    <location>
        <begin position="181"/>
        <end position="200"/>
    </location>
</feature>
<keyword evidence="10 14" id="KW-0472">Membrane</keyword>
<accession>A0A1E1LP84</accession>
<comment type="pathway">
    <text evidence="2 14">Lipid metabolism; fatty acid biosynthesis.</text>
</comment>
<comment type="function">
    <text evidence="14">Catalyzes the third of the four reactions of the long-chain fatty acids elongation cycle. This endoplasmic reticulum-bound enzymatic process, allows the addition of two carbons to the chain of long- and very long-chain fatty acids/VLCFAs per cycle. This enzyme catalyzes the dehydration of the 3-hydroxyacyl-CoA intermediate into trans-2,3-enoyl-CoA, within each cycle of fatty acid elongation. Thereby, it participates to the production of VLCFAs of different chain lengths that are involved in multiple biological processes as precursors of membrane lipids and lipid mediators.</text>
</comment>
<dbReference type="GO" id="GO:0102158">
    <property type="term" value="F:very-long-chain (3R)-3-hydroxyacyl-CoA dehydratase activity"/>
    <property type="evidence" value="ECO:0007669"/>
    <property type="project" value="UniProtKB-EC"/>
</dbReference>
<dbReference type="GO" id="GO:0030148">
    <property type="term" value="P:sphingolipid biosynthetic process"/>
    <property type="evidence" value="ECO:0007669"/>
    <property type="project" value="TreeGrafter"/>
</dbReference>
<evidence type="ECO:0000256" key="4">
    <source>
        <dbReference type="ARBA" id="ARBA00013122"/>
    </source>
</evidence>
<feature type="transmembrane region" description="Helical" evidence="14">
    <location>
        <begin position="6"/>
        <end position="25"/>
    </location>
</feature>
<gene>
    <name evidence="15" type="ORF">RAG0_16176</name>
</gene>
<evidence type="ECO:0000256" key="2">
    <source>
        <dbReference type="ARBA" id="ARBA00005194"/>
    </source>
</evidence>
<keyword evidence="5 14" id="KW-0444">Lipid biosynthesis</keyword>
<sequence>MSLKNIYLLAYNIVSFLLWFSLKLLTITTLYRSLIIEPSPSQLLSIYYYLLPLLTATQSLAVLEVYHATCGLVRASPLTTAIQVGGKNLVVWTVMRKFPLLVANLENGGIWGFVGCVLAWGLSEMVRYGFFVVAIARGEAPAWLKWLRYSAFVVFYPPGFLSEAWLVYICLTKAVNIGAVYRTYLGLGLMSYVPLGYILYTHMLIQRRKVLNARTKST</sequence>
<keyword evidence="12 14" id="KW-0456">Lyase</keyword>
<comment type="catalytic activity">
    <reaction evidence="13 14">
        <text>a very-long-chain (3R)-3-hydroxyacyl-CoA = a very-long-chain (2E)-enoyl-CoA + H2O</text>
        <dbReference type="Rhea" id="RHEA:45812"/>
        <dbReference type="ChEBI" id="CHEBI:15377"/>
        <dbReference type="ChEBI" id="CHEBI:83728"/>
        <dbReference type="ChEBI" id="CHEBI:85440"/>
        <dbReference type="EC" id="4.2.1.134"/>
    </reaction>
</comment>
<dbReference type="PANTHER" id="PTHR11035:SF3">
    <property type="entry name" value="VERY-LONG-CHAIN (3R)-3-HYDROXYACYL-COA DEHYDRATASE"/>
    <property type="match status" value="1"/>
</dbReference>
<keyword evidence="6 14" id="KW-0812">Transmembrane</keyword>
<feature type="transmembrane region" description="Helical" evidence="14">
    <location>
        <begin position="46"/>
        <end position="68"/>
    </location>
</feature>
<keyword evidence="14" id="KW-0256">Endoplasmic reticulum</keyword>
<dbReference type="GO" id="GO:0042761">
    <property type="term" value="P:very long-chain fatty acid biosynthetic process"/>
    <property type="evidence" value="ECO:0007669"/>
    <property type="project" value="TreeGrafter"/>
</dbReference>
<evidence type="ECO:0000256" key="13">
    <source>
        <dbReference type="ARBA" id="ARBA00036671"/>
    </source>
</evidence>
<dbReference type="EMBL" id="FJUX01000158">
    <property type="protein sequence ID" value="CZT12302.1"/>
    <property type="molecule type" value="Genomic_DNA"/>
</dbReference>
<dbReference type="Pfam" id="PF04387">
    <property type="entry name" value="PTPLA"/>
    <property type="match status" value="1"/>
</dbReference>
<evidence type="ECO:0000256" key="1">
    <source>
        <dbReference type="ARBA" id="ARBA00004141"/>
    </source>
</evidence>
<dbReference type="GO" id="GO:0030497">
    <property type="term" value="P:fatty acid elongation"/>
    <property type="evidence" value="ECO:0007669"/>
    <property type="project" value="TreeGrafter"/>
</dbReference>
<dbReference type="GO" id="GO:0005789">
    <property type="term" value="C:endoplasmic reticulum membrane"/>
    <property type="evidence" value="ECO:0007669"/>
    <property type="project" value="UniProtKB-SubCell"/>
</dbReference>
<protein>
    <recommendedName>
        <fullName evidence="4 14">Very-long-chain (3R)-3-hydroxyacyl-CoA dehydratase</fullName>
        <ecNumber evidence="4 14">4.2.1.134</ecNumber>
    </recommendedName>
</protein>
<evidence type="ECO:0000313" key="16">
    <source>
        <dbReference type="Proteomes" id="UP000178912"/>
    </source>
</evidence>
<evidence type="ECO:0000256" key="14">
    <source>
        <dbReference type="RuleBase" id="RU363109"/>
    </source>
</evidence>
<keyword evidence="16" id="KW-1185">Reference proteome</keyword>
<evidence type="ECO:0000256" key="12">
    <source>
        <dbReference type="ARBA" id="ARBA00023239"/>
    </source>
</evidence>
<evidence type="ECO:0000256" key="11">
    <source>
        <dbReference type="ARBA" id="ARBA00023160"/>
    </source>
</evidence>
<evidence type="ECO:0000256" key="8">
    <source>
        <dbReference type="ARBA" id="ARBA00022989"/>
    </source>
</evidence>
<evidence type="ECO:0000256" key="9">
    <source>
        <dbReference type="ARBA" id="ARBA00023098"/>
    </source>
</evidence>
<evidence type="ECO:0000256" key="10">
    <source>
        <dbReference type="ARBA" id="ARBA00023136"/>
    </source>
</evidence>
<dbReference type="UniPathway" id="UPA00094"/>
<reference evidence="16" key="1">
    <citation type="submission" date="2016-03" db="EMBL/GenBank/DDBJ databases">
        <authorList>
            <person name="Guldener U."/>
        </authorList>
    </citation>
    <scope>NUCLEOTIDE SEQUENCE [LARGE SCALE GENOMIC DNA]</scope>
    <source>
        <strain evidence="16">04CH-RAC-A.6.1</strain>
    </source>
</reference>
<keyword evidence="7 14" id="KW-0276">Fatty acid metabolism</keyword>
<dbReference type="Proteomes" id="UP000178912">
    <property type="component" value="Unassembled WGS sequence"/>
</dbReference>
<dbReference type="AlphaFoldDB" id="A0A1E1LP84"/>
<evidence type="ECO:0000256" key="3">
    <source>
        <dbReference type="ARBA" id="ARBA00007811"/>
    </source>
</evidence>
<dbReference type="OrthoDB" id="46988at2759"/>
<dbReference type="PANTHER" id="PTHR11035">
    <property type="entry name" value="VERY-LONG-CHAIN (3R)-3-HYDROXYACYL-COA DEHYDRATASE"/>
    <property type="match status" value="1"/>
</dbReference>
<keyword evidence="9 14" id="KW-0443">Lipid metabolism</keyword>
<evidence type="ECO:0000256" key="6">
    <source>
        <dbReference type="ARBA" id="ARBA00022692"/>
    </source>
</evidence>
<feature type="transmembrane region" description="Helical" evidence="14">
    <location>
        <begin position="110"/>
        <end position="134"/>
    </location>
</feature>
<dbReference type="EC" id="4.2.1.134" evidence="4 14"/>
<dbReference type="InterPro" id="IPR007482">
    <property type="entry name" value="Tyr_Pase-like_PTPLA"/>
</dbReference>
<evidence type="ECO:0000313" key="15">
    <source>
        <dbReference type="EMBL" id="CZT12302.1"/>
    </source>
</evidence>
<organism evidence="15 16">
    <name type="scientific">Rhynchosporium agropyri</name>
    <dbReference type="NCBI Taxonomy" id="914238"/>
    <lineage>
        <taxon>Eukaryota</taxon>
        <taxon>Fungi</taxon>
        <taxon>Dikarya</taxon>
        <taxon>Ascomycota</taxon>
        <taxon>Pezizomycotina</taxon>
        <taxon>Leotiomycetes</taxon>
        <taxon>Helotiales</taxon>
        <taxon>Ploettnerulaceae</taxon>
        <taxon>Rhynchosporium</taxon>
    </lineage>
</organism>
<keyword evidence="8 14" id="KW-1133">Transmembrane helix</keyword>
<comment type="similarity">
    <text evidence="3 14">Belongs to the very long-chain fatty acids dehydratase HACD family.</text>
</comment>
<proteinExistence type="inferred from homology"/>
<evidence type="ECO:0000256" key="5">
    <source>
        <dbReference type="ARBA" id="ARBA00022516"/>
    </source>
</evidence>
<comment type="subcellular location">
    <subcellularLocation>
        <location evidence="14">Endoplasmic reticulum membrane</location>
        <topology evidence="14">Multi-pass membrane protein</topology>
    </subcellularLocation>
    <subcellularLocation>
        <location evidence="1">Membrane</location>
        <topology evidence="1">Multi-pass membrane protein</topology>
    </subcellularLocation>
</comment>
<feature type="transmembrane region" description="Helical" evidence="14">
    <location>
        <begin position="146"/>
        <end position="169"/>
    </location>
</feature>